<feature type="domain" description="RmlD-like substrate binding" evidence="7">
    <location>
        <begin position="21"/>
        <end position="302"/>
    </location>
</feature>
<dbReference type="Pfam" id="PF04321">
    <property type="entry name" value="RmlD_sub_bind"/>
    <property type="match status" value="1"/>
</dbReference>
<accession>A0A942I357</accession>
<dbReference type="PANTHER" id="PTHR10491:SF4">
    <property type="entry name" value="METHIONINE ADENOSYLTRANSFERASE 2 SUBUNIT BETA"/>
    <property type="match status" value="1"/>
</dbReference>
<comment type="function">
    <text evidence="6">Catalyzes the reduction of dTDP-6-deoxy-L-lyxo-4-hexulose to yield dTDP-L-rhamnose.</text>
</comment>
<protein>
    <recommendedName>
        <fullName evidence="4 6">dTDP-4-dehydrorhamnose reductase</fullName>
        <ecNumber evidence="3 6">1.1.1.133</ecNumber>
    </recommendedName>
</protein>
<dbReference type="Gene3D" id="3.90.25.10">
    <property type="entry name" value="UDP-galactose 4-epimerase, domain 1"/>
    <property type="match status" value="1"/>
</dbReference>
<comment type="similarity">
    <text evidence="2 6">Belongs to the dTDP-4-dehydrorhamnose reductase family.</text>
</comment>
<comment type="catalytic activity">
    <reaction evidence="5 6">
        <text>dTDP-beta-L-rhamnose + NADP(+) = dTDP-4-dehydro-beta-L-rhamnose + NADPH + H(+)</text>
        <dbReference type="Rhea" id="RHEA:21796"/>
        <dbReference type="ChEBI" id="CHEBI:15378"/>
        <dbReference type="ChEBI" id="CHEBI:57510"/>
        <dbReference type="ChEBI" id="CHEBI:57783"/>
        <dbReference type="ChEBI" id="CHEBI:58349"/>
        <dbReference type="ChEBI" id="CHEBI:62830"/>
        <dbReference type="EC" id="1.1.1.133"/>
    </reaction>
</comment>
<evidence type="ECO:0000259" key="7">
    <source>
        <dbReference type="Pfam" id="PF04321"/>
    </source>
</evidence>
<comment type="caution">
    <text evidence="8">The sequence shown here is derived from an EMBL/GenBank/DDBJ whole genome shotgun (WGS) entry which is preliminary data.</text>
</comment>
<evidence type="ECO:0000313" key="9">
    <source>
        <dbReference type="Proteomes" id="UP000680348"/>
    </source>
</evidence>
<dbReference type="SUPFAM" id="SSF51735">
    <property type="entry name" value="NAD(P)-binding Rossmann-fold domains"/>
    <property type="match status" value="1"/>
</dbReference>
<dbReference type="Gene3D" id="3.40.50.720">
    <property type="entry name" value="NAD(P)-binding Rossmann-like Domain"/>
    <property type="match status" value="1"/>
</dbReference>
<dbReference type="InterPro" id="IPR029903">
    <property type="entry name" value="RmlD-like-bd"/>
</dbReference>
<evidence type="ECO:0000313" key="8">
    <source>
        <dbReference type="EMBL" id="MBS3649429.1"/>
    </source>
</evidence>
<dbReference type="AlphaFoldDB" id="A0A942I357"/>
<dbReference type="InterPro" id="IPR036291">
    <property type="entry name" value="NAD(P)-bd_dom_sf"/>
</dbReference>
<keyword evidence="6 8" id="KW-0560">Oxidoreductase</keyword>
<organism evidence="8 9">
    <name type="scientific">Pseudaminobacter soli</name>
    <name type="common">ex Zhang et al. 2022</name>
    <dbReference type="NCBI Taxonomy" id="2831468"/>
    <lineage>
        <taxon>Bacteria</taxon>
        <taxon>Pseudomonadati</taxon>
        <taxon>Pseudomonadota</taxon>
        <taxon>Alphaproteobacteria</taxon>
        <taxon>Hyphomicrobiales</taxon>
        <taxon>Phyllobacteriaceae</taxon>
        <taxon>Pseudaminobacter</taxon>
    </lineage>
</organism>
<dbReference type="NCBIfam" id="TIGR01214">
    <property type="entry name" value="rmlD"/>
    <property type="match status" value="1"/>
</dbReference>
<proteinExistence type="inferred from homology"/>
<keyword evidence="9" id="KW-1185">Reference proteome</keyword>
<evidence type="ECO:0000256" key="6">
    <source>
        <dbReference type="RuleBase" id="RU364082"/>
    </source>
</evidence>
<dbReference type="CDD" id="cd05254">
    <property type="entry name" value="dTDP_HR_like_SDR_e"/>
    <property type="match status" value="1"/>
</dbReference>
<evidence type="ECO:0000256" key="3">
    <source>
        <dbReference type="ARBA" id="ARBA00012929"/>
    </source>
</evidence>
<comment type="pathway">
    <text evidence="1 6">Carbohydrate biosynthesis; dTDP-L-rhamnose biosynthesis.</text>
</comment>
<reference evidence="8" key="1">
    <citation type="submission" date="2021-04" db="EMBL/GenBank/DDBJ databases">
        <title>Pseudaminobacter soli sp. nov., isolated from paddy soil contaminated by heavy metals.</title>
        <authorList>
            <person name="Zhang K."/>
        </authorList>
    </citation>
    <scope>NUCLEOTIDE SEQUENCE</scope>
    <source>
        <strain evidence="8">19-2017</strain>
    </source>
</reference>
<dbReference type="InterPro" id="IPR005913">
    <property type="entry name" value="dTDP_dehydrorham_reduct"/>
</dbReference>
<comment type="cofactor">
    <cofactor evidence="6">
        <name>Mg(2+)</name>
        <dbReference type="ChEBI" id="CHEBI:18420"/>
    </cofactor>
    <text evidence="6">Binds 1 Mg(2+) ion per monomer.</text>
</comment>
<dbReference type="GO" id="GO:0008831">
    <property type="term" value="F:dTDP-4-dehydrorhamnose reductase activity"/>
    <property type="evidence" value="ECO:0007669"/>
    <property type="project" value="UniProtKB-EC"/>
</dbReference>
<evidence type="ECO:0000256" key="5">
    <source>
        <dbReference type="ARBA" id="ARBA00048200"/>
    </source>
</evidence>
<evidence type="ECO:0000256" key="2">
    <source>
        <dbReference type="ARBA" id="ARBA00010944"/>
    </source>
</evidence>
<evidence type="ECO:0000256" key="1">
    <source>
        <dbReference type="ARBA" id="ARBA00004781"/>
    </source>
</evidence>
<sequence length="320" mass="34038">MVASPAGARWRRHAAGTDALKILMFGRTGQVARELALRAPDGVIVQTLGRAEADLRDPARCAGAILESDADIVLNAAAYTAVDRAEEEEEVARAVNAVAPAAMAKAAATRGLPFIHLSSDYVFDGSGNTAWAPDAATRPINAYGRTKRAGEEAVIACGGRTAILRTSWVFSAHGNNFVKTMLRLGGERDRIKVVGDQIGGPTSTADIVDALLVMAHVLLRGGECSGVYHFSGAPDVSWAGFAREIFRQAALPVEVDEIPTASYPTPARRPLNSRLDCGAFTKVFGIRRPDWRVSLSPVLRALRAEALVVRNSGQGPICLQ</sequence>
<dbReference type="PANTHER" id="PTHR10491">
    <property type="entry name" value="DTDP-4-DEHYDRORHAMNOSE REDUCTASE"/>
    <property type="match status" value="1"/>
</dbReference>
<dbReference type="EMBL" id="JAGWCR010000006">
    <property type="protein sequence ID" value="MBS3649429.1"/>
    <property type="molecule type" value="Genomic_DNA"/>
</dbReference>
<evidence type="ECO:0000256" key="4">
    <source>
        <dbReference type="ARBA" id="ARBA00017099"/>
    </source>
</evidence>
<dbReference type="EC" id="1.1.1.133" evidence="3 6"/>
<name>A0A942I357_9HYPH</name>
<dbReference type="Proteomes" id="UP000680348">
    <property type="component" value="Unassembled WGS sequence"/>
</dbReference>
<keyword evidence="6" id="KW-0521">NADP</keyword>
<gene>
    <name evidence="8" type="primary">rfbD</name>
    <name evidence="8" type="ORF">KEU06_12505</name>
</gene>